<dbReference type="Gene3D" id="3.20.20.80">
    <property type="entry name" value="Glycosidases"/>
    <property type="match status" value="1"/>
</dbReference>
<dbReference type="UniPathway" id="UPA00299"/>
<evidence type="ECO:0000256" key="3">
    <source>
        <dbReference type="ARBA" id="ARBA00008061"/>
    </source>
</evidence>
<evidence type="ECO:0000256" key="15">
    <source>
        <dbReference type="PIRSR" id="PIRSR006337-3"/>
    </source>
</evidence>
<sequence length="671" mass="71219">MSGLRVWAPRAQRVDVVLGGPGPRTSAPMSRADDGWWAAPAPAPGTDYAFSLDGGPARPDPRSAWQPHGVDGPSRWFDPTFAWSDDAWPGRDVRGAVVYELHVGTFTRRGTLDAAAEHLHELVDLGVDVVELMPLAAFGGDRGWGYDGVGLWAVHEAYGGPRALQRFVDAAHAAGLAVALDVVYNHLGPAGNYLPELGPYLTDAHSTPWGPAVNLDQDGSAEVRAWIVENALRWFRDFHVDALRLDAVHALVDDSPEHLLAELSRRTADLAATLGRPLSLVAESDENDPATVTPLDTPAPGPDDRGTATRGATTRGTTESPAAGMPPRGMTAQWADDVHHAIHALVTGERHGYYVDFGTPEVLRHAMTRVFVHDGGWSTFRGRDWGRPVPPETDGHRFVVCASNHDQVGNRALGDRPSARLDVGGLAIEAALVLCSPFTPMVFMGEEWGASTPWQYFTDHQDPGLAQAVRDGRRAEFGSHGWGELYDGFAGATFVDGALVVPDPQARTTFDASVLDRAESHRGEHVRLRAWYRDLIALRRRTPDLTSGDLRATDLTWLGHDAAGAAAEAGVSAEAGSVAGAGAVAGARAGAASDVLVLHRGAVRVVVNLGRETARVGLDAPGDLDAAGDHAAGSGSRGAWSVLAAWDDVTVEDGAGVVLPPRSVAVLSPVR</sequence>
<dbReference type="GO" id="GO:0005737">
    <property type="term" value="C:cytoplasm"/>
    <property type="evidence" value="ECO:0007669"/>
    <property type="project" value="UniProtKB-SubCell"/>
</dbReference>
<evidence type="ECO:0000313" key="19">
    <source>
        <dbReference type="Proteomes" id="UP000231693"/>
    </source>
</evidence>
<organism evidence="18 19">
    <name type="scientific">Sediminihabitans luteus</name>
    <dbReference type="NCBI Taxonomy" id="1138585"/>
    <lineage>
        <taxon>Bacteria</taxon>
        <taxon>Bacillati</taxon>
        <taxon>Actinomycetota</taxon>
        <taxon>Actinomycetes</taxon>
        <taxon>Micrococcales</taxon>
        <taxon>Cellulomonadaceae</taxon>
        <taxon>Sediminihabitans</taxon>
    </lineage>
</organism>
<evidence type="ECO:0000256" key="9">
    <source>
        <dbReference type="ARBA" id="ARBA00023295"/>
    </source>
</evidence>
<evidence type="ECO:0000313" key="18">
    <source>
        <dbReference type="EMBL" id="PJJ74121.1"/>
    </source>
</evidence>
<evidence type="ECO:0000259" key="17">
    <source>
        <dbReference type="SMART" id="SM00642"/>
    </source>
</evidence>
<feature type="site" description="Transition state stabilizer" evidence="15">
    <location>
        <position position="406"/>
    </location>
</feature>
<dbReference type="InterPro" id="IPR006047">
    <property type="entry name" value="GH13_cat_dom"/>
</dbReference>
<dbReference type="Pfam" id="PF00128">
    <property type="entry name" value="Alpha-amylase"/>
    <property type="match status" value="1"/>
</dbReference>
<dbReference type="Proteomes" id="UP000231693">
    <property type="component" value="Unassembled WGS sequence"/>
</dbReference>
<evidence type="ECO:0000256" key="12">
    <source>
        <dbReference type="ARBA" id="ARBA00034013"/>
    </source>
</evidence>
<evidence type="ECO:0000256" key="13">
    <source>
        <dbReference type="PIRSR" id="PIRSR006337-1"/>
    </source>
</evidence>
<dbReference type="InterPro" id="IPR014756">
    <property type="entry name" value="Ig_E-set"/>
</dbReference>
<protein>
    <recommendedName>
        <fullName evidence="5">Malto-oligosyltrehalose trehalohydrolase</fullName>
        <ecNumber evidence="4">3.2.1.141</ecNumber>
    </recommendedName>
    <alternativeName>
        <fullName evidence="11">4-alpha-D-((1-&gt;4)-alpha-D-glucano)trehalose trehalohydrolase</fullName>
    </alternativeName>
    <alternativeName>
        <fullName evidence="10">Maltooligosyl trehalose trehalohydrolase</fullName>
    </alternativeName>
</protein>
<dbReference type="EC" id="3.2.1.141" evidence="4"/>
<evidence type="ECO:0000256" key="11">
    <source>
        <dbReference type="ARBA" id="ARBA00033284"/>
    </source>
</evidence>
<feature type="active site" description="Nucleophile" evidence="13">
    <location>
        <position position="246"/>
    </location>
</feature>
<dbReference type="PANTHER" id="PTHR43651:SF11">
    <property type="entry name" value="MALTO-OLIGOSYLTREHALOSE TREHALOHYDROLASE"/>
    <property type="match status" value="1"/>
</dbReference>
<comment type="caution">
    <text evidence="18">The sequence shown here is derived from an EMBL/GenBank/DDBJ whole genome shotgun (WGS) entry which is preliminary data.</text>
</comment>
<feature type="binding site" evidence="14">
    <location>
        <begin position="244"/>
        <end position="249"/>
    </location>
    <ligand>
        <name>substrate</name>
    </ligand>
</feature>
<evidence type="ECO:0000256" key="4">
    <source>
        <dbReference type="ARBA" id="ARBA00012268"/>
    </source>
</evidence>
<dbReference type="InterPro" id="IPR044901">
    <property type="entry name" value="Trehalose_TreZ_E-set_sf"/>
</dbReference>
<feature type="domain" description="Glycosyl hydrolase family 13 catalytic" evidence="17">
    <location>
        <begin position="100"/>
        <end position="496"/>
    </location>
</feature>
<evidence type="ECO:0000256" key="14">
    <source>
        <dbReference type="PIRSR" id="PIRSR006337-2"/>
    </source>
</evidence>
<dbReference type="GO" id="GO:0033942">
    <property type="term" value="F:4-alpha-D-(1-&gt;4)-alpha-D-glucanotrehalose trehalohydrolase activity"/>
    <property type="evidence" value="ECO:0007669"/>
    <property type="project" value="UniProtKB-EC"/>
</dbReference>
<keyword evidence="7 18" id="KW-0378">Hydrolase</keyword>
<proteinExistence type="inferred from homology"/>
<evidence type="ECO:0000256" key="7">
    <source>
        <dbReference type="ARBA" id="ARBA00022801"/>
    </source>
</evidence>
<dbReference type="PANTHER" id="PTHR43651">
    <property type="entry name" value="1,4-ALPHA-GLUCAN-BRANCHING ENZYME"/>
    <property type="match status" value="1"/>
</dbReference>
<feature type="binding site" evidence="14">
    <location>
        <begin position="405"/>
        <end position="410"/>
    </location>
    <ligand>
        <name>substrate</name>
    </ligand>
</feature>
<dbReference type="AlphaFoldDB" id="A0A2M9CQL4"/>
<feature type="compositionally biased region" description="Low complexity" evidence="16">
    <location>
        <begin position="308"/>
        <end position="318"/>
    </location>
</feature>
<evidence type="ECO:0000256" key="8">
    <source>
        <dbReference type="ARBA" id="ARBA00023277"/>
    </source>
</evidence>
<keyword evidence="9" id="KW-0326">Glycosidase</keyword>
<dbReference type="CDD" id="cd02853">
    <property type="entry name" value="E_set_MTHase_like_N"/>
    <property type="match status" value="1"/>
</dbReference>
<dbReference type="RefSeq" id="WP_100422778.1">
    <property type="nucleotide sequence ID" value="NZ_BOOX01000002.1"/>
</dbReference>
<evidence type="ECO:0000256" key="10">
    <source>
        <dbReference type="ARBA" id="ARBA00032057"/>
    </source>
</evidence>
<keyword evidence="8" id="KW-0119">Carbohydrate metabolism</keyword>
<dbReference type="PIRSF" id="PIRSF006337">
    <property type="entry name" value="Trehalose_TreZ"/>
    <property type="match status" value="1"/>
</dbReference>
<comment type="catalytic activity">
    <reaction evidence="12">
        <text>hydrolysis of (1-&gt;4)-alpha-D-glucosidic linkage in 4-alpha-D-[(1-&gt;4)-alpha-D-glucanosyl]n trehalose to yield trehalose and (1-&gt;4)-alpha-D-glucan.</text>
        <dbReference type="EC" id="3.2.1.141"/>
    </reaction>
</comment>
<evidence type="ECO:0000256" key="2">
    <source>
        <dbReference type="ARBA" id="ARBA00005199"/>
    </source>
</evidence>
<evidence type="ECO:0000256" key="5">
    <source>
        <dbReference type="ARBA" id="ARBA00015938"/>
    </source>
</evidence>
<dbReference type="SUPFAM" id="SSF51445">
    <property type="entry name" value="(Trans)glycosidases"/>
    <property type="match status" value="1"/>
</dbReference>
<comment type="pathway">
    <text evidence="2">Glycan biosynthesis; trehalose biosynthesis.</text>
</comment>
<dbReference type="InterPro" id="IPR017853">
    <property type="entry name" value="GH"/>
</dbReference>
<feature type="region of interest" description="Disordered" evidence="16">
    <location>
        <begin position="280"/>
        <end position="330"/>
    </location>
</feature>
<dbReference type="Gene3D" id="1.10.10.760">
    <property type="entry name" value="E-set domains of sugar-utilizing enzymes"/>
    <property type="match status" value="1"/>
</dbReference>
<feature type="binding site" evidence="14">
    <location>
        <begin position="336"/>
        <end position="340"/>
    </location>
    <ligand>
        <name>substrate</name>
    </ligand>
</feature>
<evidence type="ECO:0000256" key="16">
    <source>
        <dbReference type="SAM" id="MobiDB-lite"/>
    </source>
</evidence>
<dbReference type="EMBL" id="PGFE01000002">
    <property type="protein sequence ID" value="PJJ74121.1"/>
    <property type="molecule type" value="Genomic_DNA"/>
</dbReference>
<reference evidence="18 19" key="1">
    <citation type="submission" date="2017-11" db="EMBL/GenBank/DDBJ databases">
        <title>Genomic Encyclopedia of Archaeal and Bacterial Type Strains, Phase II (KMG-II): From Individual Species to Whole Genera.</title>
        <authorList>
            <person name="Goeker M."/>
        </authorList>
    </citation>
    <scope>NUCLEOTIDE SEQUENCE [LARGE SCALE GENOMIC DNA]</scope>
    <source>
        <strain evidence="18 19">DSM 25478</strain>
    </source>
</reference>
<comment type="subcellular location">
    <subcellularLocation>
        <location evidence="1 13">Cytoplasm</location>
    </subcellularLocation>
</comment>
<comment type="similarity">
    <text evidence="3">Belongs to the glycosyl hydrolase 13 family.</text>
</comment>
<keyword evidence="19" id="KW-1185">Reference proteome</keyword>
<dbReference type="GO" id="GO:0005992">
    <property type="term" value="P:trehalose biosynthetic process"/>
    <property type="evidence" value="ECO:0007669"/>
    <property type="project" value="UniProtKB-UniPathway"/>
</dbReference>
<evidence type="ECO:0000256" key="1">
    <source>
        <dbReference type="ARBA" id="ARBA00004496"/>
    </source>
</evidence>
<accession>A0A2M9CQL4</accession>
<dbReference type="InterPro" id="IPR013783">
    <property type="entry name" value="Ig-like_fold"/>
</dbReference>
<name>A0A2M9CQL4_9CELL</name>
<evidence type="ECO:0000256" key="6">
    <source>
        <dbReference type="ARBA" id="ARBA00022490"/>
    </source>
</evidence>
<dbReference type="SMART" id="SM00642">
    <property type="entry name" value="Aamy"/>
    <property type="match status" value="1"/>
</dbReference>
<dbReference type="SUPFAM" id="SSF81296">
    <property type="entry name" value="E set domains"/>
    <property type="match status" value="1"/>
</dbReference>
<dbReference type="Gene3D" id="2.60.40.10">
    <property type="entry name" value="Immunoglobulins"/>
    <property type="match status" value="1"/>
</dbReference>
<dbReference type="InterPro" id="IPR012768">
    <property type="entry name" value="Trehalose_TreZ"/>
</dbReference>
<gene>
    <name evidence="18" type="ORF">CLV28_1610</name>
</gene>
<feature type="active site" description="Proton donor" evidence="13">
    <location>
        <position position="283"/>
    </location>
</feature>
<keyword evidence="6" id="KW-0963">Cytoplasm</keyword>
<dbReference type="CDD" id="cd11325">
    <property type="entry name" value="AmyAc_GTHase"/>
    <property type="match status" value="1"/>
</dbReference>
<dbReference type="OrthoDB" id="9800174at2"/>